<evidence type="ECO:0000313" key="2">
    <source>
        <dbReference type="EMBL" id="QAB17478.1"/>
    </source>
</evidence>
<accession>A0ABX5QEN6</accession>
<reference evidence="2 3" key="1">
    <citation type="submission" date="2019-01" db="EMBL/GenBank/DDBJ databases">
        <title>Leucobacter muris sp. nov. isolated from the nose of a laboratory mouse.</title>
        <authorList>
            <person name="Benga L."/>
            <person name="Sproeer C."/>
            <person name="Schumann P."/>
            <person name="Verbarg S."/>
            <person name="Bunk B."/>
            <person name="Engelhardt E."/>
            <person name="Benten P.M."/>
            <person name="Sager M."/>
        </authorList>
    </citation>
    <scope>NUCLEOTIDE SEQUENCE [LARGE SCALE GENOMIC DNA]</scope>
    <source>
        <strain evidence="2 3">DSM 101948</strain>
    </source>
</reference>
<feature type="compositionally biased region" description="Basic and acidic residues" evidence="1">
    <location>
        <begin position="33"/>
        <end position="88"/>
    </location>
</feature>
<protein>
    <recommendedName>
        <fullName evidence="4">DUF4355 domain-containing protein</fullName>
    </recommendedName>
</protein>
<gene>
    <name evidence="2" type="ORF">Leucomu_05680</name>
</gene>
<feature type="region of interest" description="Disordered" evidence="1">
    <location>
        <begin position="151"/>
        <end position="179"/>
    </location>
</feature>
<evidence type="ECO:0000313" key="3">
    <source>
        <dbReference type="Proteomes" id="UP000285768"/>
    </source>
</evidence>
<dbReference type="RefSeq" id="WP_128386610.1">
    <property type="nucleotide sequence ID" value="NZ_CP035037.1"/>
</dbReference>
<name>A0ABX5QEN6_9MICO</name>
<sequence length="179" mass="19768">MSKTVTTNTQTTTEPNGAGEGSAAEPNGDAEPVDYKAKYEEAIGHSRTWEQRAKDNKAAADELTQLKEAQKTDEQKRQEREAERDRELAELKAEKLRAEVAEAKSDPEKGIHVPAKLLRGSTREELEASADELIKFKGDPAEKQRVVVRREATAGANSKTNPAREAKRGWLQSLLGDND</sequence>
<organism evidence="2 3">
    <name type="scientific">Leucobacter muris</name>
    <dbReference type="NCBI Taxonomy" id="1935379"/>
    <lineage>
        <taxon>Bacteria</taxon>
        <taxon>Bacillati</taxon>
        <taxon>Actinomycetota</taxon>
        <taxon>Actinomycetes</taxon>
        <taxon>Micrococcales</taxon>
        <taxon>Microbacteriaceae</taxon>
        <taxon>Leucobacter</taxon>
    </lineage>
</organism>
<feature type="region of interest" description="Disordered" evidence="1">
    <location>
        <begin position="1"/>
        <end position="88"/>
    </location>
</feature>
<dbReference type="Proteomes" id="UP000285768">
    <property type="component" value="Chromosome"/>
</dbReference>
<evidence type="ECO:0008006" key="4">
    <source>
        <dbReference type="Google" id="ProtNLM"/>
    </source>
</evidence>
<proteinExistence type="predicted"/>
<evidence type="ECO:0000256" key="1">
    <source>
        <dbReference type="SAM" id="MobiDB-lite"/>
    </source>
</evidence>
<dbReference type="EMBL" id="CP035037">
    <property type="protein sequence ID" value="QAB17478.1"/>
    <property type="molecule type" value="Genomic_DNA"/>
</dbReference>
<keyword evidence="3" id="KW-1185">Reference proteome</keyword>
<feature type="compositionally biased region" description="Low complexity" evidence="1">
    <location>
        <begin position="1"/>
        <end position="13"/>
    </location>
</feature>